<organism evidence="2 3">
    <name type="scientific">Caerostris extrusa</name>
    <name type="common">Bark spider</name>
    <name type="synonym">Caerostris bankana</name>
    <dbReference type="NCBI Taxonomy" id="172846"/>
    <lineage>
        <taxon>Eukaryota</taxon>
        <taxon>Metazoa</taxon>
        <taxon>Ecdysozoa</taxon>
        <taxon>Arthropoda</taxon>
        <taxon>Chelicerata</taxon>
        <taxon>Arachnida</taxon>
        <taxon>Araneae</taxon>
        <taxon>Araneomorphae</taxon>
        <taxon>Entelegynae</taxon>
        <taxon>Araneoidea</taxon>
        <taxon>Araneidae</taxon>
        <taxon>Caerostris</taxon>
    </lineage>
</organism>
<comment type="caution">
    <text evidence="2">The sequence shown here is derived from an EMBL/GenBank/DDBJ whole genome shotgun (WGS) entry which is preliminary data.</text>
</comment>
<feature type="region of interest" description="Disordered" evidence="1">
    <location>
        <begin position="1"/>
        <end position="73"/>
    </location>
</feature>
<evidence type="ECO:0000313" key="3">
    <source>
        <dbReference type="Proteomes" id="UP001054945"/>
    </source>
</evidence>
<feature type="compositionally biased region" description="Basic residues" evidence="1">
    <location>
        <begin position="9"/>
        <end position="31"/>
    </location>
</feature>
<protein>
    <submittedName>
        <fullName evidence="2">Uncharacterized protein</fullName>
    </submittedName>
</protein>
<accession>A0AAV4VSS7</accession>
<dbReference type="AlphaFoldDB" id="A0AAV4VSS7"/>
<sequence>MREDIEKHRGWKKGKTLSPRRKENKHRKKKRKENENENVEALPEREFHRQLSGRAARQRRKTFYDGEKDEYVI</sequence>
<evidence type="ECO:0000256" key="1">
    <source>
        <dbReference type="SAM" id="MobiDB-lite"/>
    </source>
</evidence>
<proteinExistence type="predicted"/>
<keyword evidence="3" id="KW-1185">Reference proteome</keyword>
<name>A0AAV4VSS7_CAEEX</name>
<gene>
    <name evidence="2" type="ORF">CEXT_592291</name>
</gene>
<dbReference type="Proteomes" id="UP001054945">
    <property type="component" value="Unassembled WGS sequence"/>
</dbReference>
<evidence type="ECO:0000313" key="2">
    <source>
        <dbReference type="EMBL" id="GIY73178.1"/>
    </source>
</evidence>
<reference evidence="2 3" key="1">
    <citation type="submission" date="2021-06" db="EMBL/GenBank/DDBJ databases">
        <title>Caerostris extrusa draft genome.</title>
        <authorList>
            <person name="Kono N."/>
            <person name="Arakawa K."/>
        </authorList>
    </citation>
    <scope>NUCLEOTIDE SEQUENCE [LARGE SCALE GENOMIC DNA]</scope>
</reference>
<feature type="compositionally biased region" description="Basic and acidic residues" evidence="1">
    <location>
        <begin position="62"/>
        <end position="73"/>
    </location>
</feature>
<dbReference type="EMBL" id="BPLR01015040">
    <property type="protein sequence ID" value="GIY73178.1"/>
    <property type="molecule type" value="Genomic_DNA"/>
</dbReference>